<dbReference type="Pfam" id="PF17908">
    <property type="entry name" value="APAF1_C"/>
    <property type="match status" value="1"/>
</dbReference>
<dbReference type="Gene3D" id="1.10.8.430">
    <property type="entry name" value="Helical domain of apoptotic protease-activating factors"/>
    <property type="match status" value="1"/>
</dbReference>
<dbReference type="InterPro" id="IPR036388">
    <property type="entry name" value="WH-like_DNA-bd_sf"/>
</dbReference>
<keyword evidence="3" id="KW-0677">Repeat</keyword>
<protein>
    <submittedName>
        <fullName evidence="6">Apoptotic protease-activating factor 1</fullName>
    </submittedName>
</protein>
<dbReference type="InterPro" id="IPR015943">
    <property type="entry name" value="WD40/YVTN_repeat-like_dom_sf"/>
</dbReference>
<keyword evidence="2" id="KW-0053">Apoptosis</keyword>
<dbReference type="CDD" id="cd01671">
    <property type="entry name" value="CARD"/>
    <property type="match status" value="1"/>
</dbReference>
<gene>
    <name evidence="6" type="primary">apaf1</name>
    <name evidence="6" type="ORF">TNCT_568901</name>
</gene>
<accession>A0A8X6IFK9</accession>
<comment type="caution">
    <text evidence="6">The sequence shown here is derived from an EMBL/GenBank/DDBJ whole genome shotgun (WGS) entry which is preliminary data.</text>
</comment>
<dbReference type="GO" id="GO:0043531">
    <property type="term" value="F:ADP binding"/>
    <property type="evidence" value="ECO:0007669"/>
    <property type="project" value="InterPro"/>
</dbReference>
<dbReference type="SUPFAM" id="SSF50978">
    <property type="entry name" value="WD40 repeat-like"/>
    <property type="match status" value="1"/>
</dbReference>
<evidence type="ECO:0000256" key="2">
    <source>
        <dbReference type="ARBA" id="ARBA00022703"/>
    </source>
</evidence>
<evidence type="ECO:0000256" key="4">
    <source>
        <dbReference type="PROSITE-ProRule" id="PRU00221"/>
    </source>
</evidence>
<dbReference type="GO" id="GO:0005829">
    <property type="term" value="C:cytosol"/>
    <property type="evidence" value="ECO:0007669"/>
    <property type="project" value="UniProtKB-ARBA"/>
</dbReference>
<dbReference type="Pfam" id="PF00400">
    <property type="entry name" value="WD40"/>
    <property type="match status" value="5"/>
</dbReference>
<feature type="repeat" description="WD" evidence="4">
    <location>
        <begin position="1025"/>
        <end position="1057"/>
    </location>
</feature>
<feature type="repeat" description="WD" evidence="4">
    <location>
        <begin position="1073"/>
        <end position="1107"/>
    </location>
</feature>
<dbReference type="PROSITE" id="PS00678">
    <property type="entry name" value="WD_REPEATS_1"/>
    <property type="match status" value="1"/>
</dbReference>
<feature type="domain" description="CARD" evidence="5">
    <location>
        <begin position="1"/>
        <end position="76"/>
    </location>
</feature>
<dbReference type="InterPro" id="IPR042197">
    <property type="entry name" value="Apaf_helical"/>
</dbReference>
<dbReference type="Gene3D" id="1.10.10.10">
    <property type="entry name" value="Winged helix-like DNA-binding domain superfamily/Winged helix DNA-binding domain"/>
    <property type="match status" value="1"/>
</dbReference>
<dbReference type="PRINTS" id="PR00364">
    <property type="entry name" value="DISEASERSIST"/>
</dbReference>
<dbReference type="GO" id="GO:0006915">
    <property type="term" value="P:apoptotic process"/>
    <property type="evidence" value="ECO:0007669"/>
    <property type="project" value="UniProtKB-KW"/>
</dbReference>
<dbReference type="Gene3D" id="3.40.50.300">
    <property type="entry name" value="P-loop containing nucleotide triphosphate hydrolases"/>
    <property type="match status" value="1"/>
</dbReference>
<dbReference type="Gene3D" id="1.25.40.370">
    <property type="match status" value="1"/>
</dbReference>
<dbReference type="SUPFAM" id="SSF47986">
    <property type="entry name" value="DEATH domain"/>
    <property type="match status" value="1"/>
</dbReference>
<dbReference type="GO" id="GO:0008233">
    <property type="term" value="F:peptidase activity"/>
    <property type="evidence" value="ECO:0007669"/>
    <property type="project" value="UniProtKB-KW"/>
</dbReference>
<feature type="repeat" description="WD" evidence="4">
    <location>
        <begin position="1120"/>
        <end position="1154"/>
    </location>
</feature>
<dbReference type="Pfam" id="PF00619">
    <property type="entry name" value="CARD"/>
    <property type="match status" value="1"/>
</dbReference>
<evidence type="ECO:0000259" key="5">
    <source>
        <dbReference type="PROSITE" id="PS50209"/>
    </source>
</evidence>
<dbReference type="InterPro" id="IPR011047">
    <property type="entry name" value="Quinoprotein_ADH-like_sf"/>
</dbReference>
<sequence>MMDVIQKLYLEKQAFKDDLRPKYIMDDLCQRNIVTLKECIQILAKKDPPDQVEELLNILRFKNSYELKEFIQVLEKDQNGCNTYPWLAAKLDTTFNLNEDVSKILNDGNVPFPVNNLLLREDKLQNIRNCLKVAATKKRHWVVLHGSFGSGKSVLAAEAVRDNDLIKEKFSNGVYWLQIGKLREDEAIKNKIKKMLKLMDCKNEFHPNDSISDLTLIFKKEVSNRQKILLILDEVWDTNVVKAFDVGCPILVTTNVRSAMDMFSSFCSFVECRDDLSLKEISYILSKYVRCEPYQLPDIVNSICEKCKGSPLVASLIGSLMSDAGNNEKKWEDLNRRLESGTGTLRRRMNSGDSKYSKDLGKLINLCLEPIQHLKDYYLDFLIFDRDVSISIEVLEVLWGLNYSEVFDIMRQLYNRCFVDMKQSAEDEHSFSYSSHDLYLEILDEQIGNTDKKEHHKKLIKKILELSAMPDGKHDLTKVPKNYIPFTIGYHLFEAEEYEMLDELFMDLKFIEQKIHLTESVDILYDYQYFRSGFKNEEYVEMFEQFINRNANSLIHKSCDIIQLALFEPNDSIVYKKAKDYTSTMKDGKYYEWCNKDENVHSLFNCTIKFCEGSKHAVFNHNASLVAVVGSKNLPDGRTNGFVLVWSSSTFDESQELYGHTDIINYCSFNSKGDQLVTASADKTVKIFKIGESLTSSGNHSKKRASIPNLQPMKLNDNSIFTFTEHCNEVVCCSFSPDDNYIISSDVTGVTYVWDFITEKDGQYWTFKHKKIHTHLKHPFSFSCFSSDGKTFGTSVYDSIKLWDFKTGELKREFFHDEYLVNSFMFAKNDSHILSIHDSIISDWTIADENKKSIIDSHDKSFVICSSCLSPDEEYIACGTSSASVIIINVKSQIIVNNLRGHNDDVVNVMFSKDGMKLLSVSSTRFIIHDVSFIKDTPLVSYEGNLSVHLAVETPQEITVASSNYFNSVEVRKGFDGQLVSKSSPEDNCISACSLSNDCSKIVYGTKSGALKVFSIATKCTLELLPYHSNQVNYILHSKHDSTFFTCSADKTIKVWKNDSHYSTLIGHTHAVVRCVEFTKSKNKLLSCSKDGSLRVWDISHSTSHKYRPFVIEGHGNQDVTFCDISPNENYLASTSVDGTVKVWHAENGELCKVFYPEQEDLNKAVRCCRFSSSTQVLIAGLDNGKVVICDLLGNQGVRVLSSCHDSVVQRIMMVDNNYETSNDYFFLSISNSIKLWTRQGKLLHTILLPSSFMGSEPPCIWTSDNFDILVVILNSILYILKRIKSISTDLN</sequence>
<dbReference type="InterPro" id="IPR002182">
    <property type="entry name" value="NB-ARC"/>
</dbReference>
<name>A0A8X6IFK9_TRICU</name>
<keyword evidence="1 4" id="KW-0853">WD repeat</keyword>
<feature type="repeat" description="WD" evidence="4">
    <location>
        <begin position="723"/>
        <end position="755"/>
    </location>
</feature>
<dbReference type="Pfam" id="PF21296">
    <property type="entry name" value="WHD_APAF1"/>
    <property type="match status" value="1"/>
</dbReference>
<dbReference type="SUPFAM" id="SSF50998">
    <property type="entry name" value="Quinoprotein alcohol dehydrogenase-like"/>
    <property type="match status" value="1"/>
</dbReference>
<dbReference type="PROSITE" id="PS50294">
    <property type="entry name" value="WD_REPEATS_REGION"/>
    <property type="match status" value="2"/>
</dbReference>
<dbReference type="InterPro" id="IPR048975">
    <property type="entry name" value="WHD_APAF1"/>
</dbReference>
<reference evidence="6" key="1">
    <citation type="submission" date="2020-07" db="EMBL/GenBank/DDBJ databases">
        <title>Multicomponent nature underlies the extraordinary mechanical properties of spider dragline silk.</title>
        <authorList>
            <person name="Kono N."/>
            <person name="Nakamura H."/>
            <person name="Mori M."/>
            <person name="Yoshida Y."/>
            <person name="Ohtoshi R."/>
            <person name="Malay A.D."/>
            <person name="Moran D.A.P."/>
            <person name="Tomita M."/>
            <person name="Numata K."/>
            <person name="Arakawa K."/>
        </authorList>
    </citation>
    <scope>NUCLEOTIDE SEQUENCE</scope>
</reference>
<dbReference type="InterPro" id="IPR041452">
    <property type="entry name" value="APAF1_C"/>
</dbReference>
<dbReference type="GO" id="GO:0042981">
    <property type="term" value="P:regulation of apoptotic process"/>
    <property type="evidence" value="ECO:0007669"/>
    <property type="project" value="InterPro"/>
</dbReference>
<dbReference type="Gene3D" id="1.10.533.10">
    <property type="entry name" value="Death Domain, Fas"/>
    <property type="match status" value="1"/>
</dbReference>
<dbReference type="InterPro" id="IPR001680">
    <property type="entry name" value="WD40_rpt"/>
</dbReference>
<dbReference type="Pfam" id="PF00931">
    <property type="entry name" value="NB-ARC"/>
    <property type="match status" value="1"/>
</dbReference>
<keyword evidence="6" id="KW-0645">Protease</keyword>
<organism evidence="6 7">
    <name type="scientific">Trichonephila clavata</name>
    <name type="common">Joro spider</name>
    <name type="synonym">Nephila clavata</name>
    <dbReference type="NCBI Taxonomy" id="2740835"/>
    <lineage>
        <taxon>Eukaryota</taxon>
        <taxon>Metazoa</taxon>
        <taxon>Ecdysozoa</taxon>
        <taxon>Arthropoda</taxon>
        <taxon>Chelicerata</taxon>
        <taxon>Arachnida</taxon>
        <taxon>Araneae</taxon>
        <taxon>Araneomorphae</taxon>
        <taxon>Entelegynae</taxon>
        <taxon>Araneoidea</taxon>
        <taxon>Nephilidae</taxon>
        <taxon>Trichonephila</taxon>
    </lineage>
</organism>
<dbReference type="PANTHER" id="PTHR22845:SF5">
    <property type="entry name" value="APOPTOTIC PROTEASE-ACTIVATING FACTOR 1"/>
    <property type="match status" value="1"/>
</dbReference>
<keyword evidence="7" id="KW-1185">Reference proteome</keyword>
<proteinExistence type="predicted"/>
<evidence type="ECO:0000313" key="6">
    <source>
        <dbReference type="EMBL" id="GFR21259.1"/>
    </source>
</evidence>
<dbReference type="InterPro" id="IPR036322">
    <property type="entry name" value="WD40_repeat_dom_sf"/>
</dbReference>
<dbReference type="Proteomes" id="UP000887116">
    <property type="component" value="Unassembled WGS sequence"/>
</dbReference>
<evidence type="ECO:0000313" key="7">
    <source>
        <dbReference type="Proteomes" id="UP000887116"/>
    </source>
</evidence>
<evidence type="ECO:0000256" key="1">
    <source>
        <dbReference type="ARBA" id="ARBA00022574"/>
    </source>
</evidence>
<dbReference type="PROSITE" id="PS50209">
    <property type="entry name" value="CARD"/>
    <property type="match status" value="1"/>
</dbReference>
<dbReference type="InterPro" id="IPR011029">
    <property type="entry name" value="DEATH-like_dom_sf"/>
</dbReference>
<dbReference type="InterPro" id="IPR027417">
    <property type="entry name" value="P-loop_NTPase"/>
</dbReference>
<evidence type="ECO:0000256" key="3">
    <source>
        <dbReference type="ARBA" id="ARBA00022737"/>
    </source>
</evidence>
<dbReference type="Gene3D" id="2.130.10.10">
    <property type="entry name" value="YVTN repeat-like/Quinoprotein amine dehydrogenase"/>
    <property type="match status" value="3"/>
</dbReference>
<dbReference type="OrthoDB" id="6422075at2759"/>
<dbReference type="InterPro" id="IPR019775">
    <property type="entry name" value="WD40_repeat_CS"/>
</dbReference>
<dbReference type="PROSITE" id="PS50082">
    <property type="entry name" value="WD_REPEATS_2"/>
    <property type="match status" value="5"/>
</dbReference>
<dbReference type="SUPFAM" id="SSF52540">
    <property type="entry name" value="P-loop containing nucleoside triphosphate hydrolases"/>
    <property type="match status" value="1"/>
</dbReference>
<dbReference type="SMART" id="SM00320">
    <property type="entry name" value="WD40"/>
    <property type="match status" value="11"/>
</dbReference>
<feature type="repeat" description="WD" evidence="4">
    <location>
        <begin position="657"/>
        <end position="690"/>
    </location>
</feature>
<keyword evidence="6" id="KW-0378">Hydrolase</keyword>
<dbReference type="GO" id="GO:0006508">
    <property type="term" value="P:proteolysis"/>
    <property type="evidence" value="ECO:0007669"/>
    <property type="project" value="UniProtKB-KW"/>
</dbReference>
<dbReference type="InterPro" id="IPR001315">
    <property type="entry name" value="CARD"/>
</dbReference>
<dbReference type="EMBL" id="BMAO01008148">
    <property type="protein sequence ID" value="GFR21259.1"/>
    <property type="molecule type" value="Genomic_DNA"/>
</dbReference>
<dbReference type="PANTHER" id="PTHR22845">
    <property type="entry name" value="APOPTOTIC PROTEASE-ACTIVATING FACTOR 1"/>
    <property type="match status" value="1"/>
</dbReference>